<dbReference type="PIRSF" id="PIRSF015697">
    <property type="entry name" value="UCP015697"/>
    <property type="match status" value="1"/>
</dbReference>
<dbReference type="AlphaFoldDB" id="A0A1I7V2A5"/>
<dbReference type="InterPro" id="IPR002542">
    <property type="entry name" value="T20D4.11-like_dom"/>
</dbReference>
<dbReference type="WBParaSite" id="Csp11.Scaffold630.g21683.t1">
    <property type="protein sequence ID" value="Csp11.Scaffold630.g21683.t1"/>
    <property type="gene ID" value="Csp11.Scaffold630.g21683"/>
</dbReference>
<proteinExistence type="predicted"/>
<dbReference type="Proteomes" id="UP000095282">
    <property type="component" value="Unplaced"/>
</dbReference>
<feature type="chain" id="PRO_5009309815" evidence="1">
    <location>
        <begin position="17"/>
        <end position="183"/>
    </location>
</feature>
<dbReference type="InterPro" id="IPR016638">
    <property type="entry name" value="UPF0376"/>
</dbReference>
<reference evidence="4" key="1">
    <citation type="submission" date="2016-11" db="UniProtKB">
        <authorList>
            <consortium name="WormBaseParasite"/>
        </authorList>
    </citation>
    <scope>IDENTIFICATION</scope>
</reference>
<organism evidence="3 4">
    <name type="scientific">Caenorhabditis tropicalis</name>
    <dbReference type="NCBI Taxonomy" id="1561998"/>
    <lineage>
        <taxon>Eukaryota</taxon>
        <taxon>Metazoa</taxon>
        <taxon>Ecdysozoa</taxon>
        <taxon>Nematoda</taxon>
        <taxon>Chromadorea</taxon>
        <taxon>Rhabditida</taxon>
        <taxon>Rhabditina</taxon>
        <taxon>Rhabditomorpha</taxon>
        <taxon>Rhabditoidea</taxon>
        <taxon>Rhabditidae</taxon>
        <taxon>Peloderinae</taxon>
        <taxon>Caenorhabditis</taxon>
    </lineage>
</organism>
<evidence type="ECO:0000313" key="3">
    <source>
        <dbReference type="Proteomes" id="UP000095282"/>
    </source>
</evidence>
<name>A0A1I7V2A5_9PELO</name>
<protein>
    <submittedName>
        <fullName evidence="4">DUF19 domain-containing protein</fullName>
    </submittedName>
</protein>
<dbReference type="PANTHER" id="PTHR21453">
    <property type="entry name" value="DUF19 DOMAIN-CONTAINING PROTEIN-RELATED-RELATED"/>
    <property type="match status" value="1"/>
</dbReference>
<evidence type="ECO:0000313" key="4">
    <source>
        <dbReference type="WBParaSite" id="Csp11.Scaffold630.g21683.t1"/>
    </source>
</evidence>
<accession>A0A1I7V2A5</accession>
<keyword evidence="3" id="KW-1185">Reference proteome</keyword>
<evidence type="ECO:0000256" key="1">
    <source>
        <dbReference type="SAM" id="SignalP"/>
    </source>
</evidence>
<evidence type="ECO:0000259" key="2">
    <source>
        <dbReference type="Pfam" id="PF01579"/>
    </source>
</evidence>
<sequence length="183" mass="20745">MKFLLCLLLCPMAVFGGSFEDMINGSNCTAADIHSALVCGMESHEFTEKVMNYTGKDEVKSLKDSCDDIKACSLSYGHCAPFQFDRVNKVSSTVKIYCHLIKFLTKEFADCQKKLKESECYSNWSPFKNMKGIYTDEKACMNFYGSENCLKKEITKTCSEGDWKKLHNKMLALNNLVKQCVII</sequence>
<feature type="signal peptide" evidence="1">
    <location>
        <begin position="1"/>
        <end position="16"/>
    </location>
</feature>
<dbReference type="Pfam" id="PF01579">
    <property type="entry name" value="DUF19"/>
    <property type="match status" value="1"/>
</dbReference>
<dbReference type="PANTHER" id="PTHR21453:SF28">
    <property type="entry name" value="DUF19 DOMAIN-CONTAINING PROTEIN-RELATED"/>
    <property type="match status" value="1"/>
</dbReference>
<feature type="domain" description="T20D4.11-like" evidence="2">
    <location>
        <begin position="28"/>
        <end position="180"/>
    </location>
</feature>
<keyword evidence="1" id="KW-0732">Signal</keyword>